<proteinExistence type="predicted"/>
<evidence type="ECO:0000313" key="2">
    <source>
        <dbReference type="EMBL" id="GMH65919.1"/>
    </source>
</evidence>
<sequence length="103" mass="11694">MSANPIRDGPTMGTIADLLIPESKKNIHMQARDYRPPLLMEEVMYAEAPRPSPAESAQIEVALNRYLANLPPEESASDVDSEEKRLTKKHQYYGKGKYSRYRA</sequence>
<dbReference type="AlphaFoldDB" id="A0A9W7ACM9"/>
<feature type="compositionally biased region" description="Basic residues" evidence="1">
    <location>
        <begin position="86"/>
        <end position="103"/>
    </location>
</feature>
<organism evidence="2 3">
    <name type="scientific">Triparma strigata</name>
    <dbReference type="NCBI Taxonomy" id="1606541"/>
    <lineage>
        <taxon>Eukaryota</taxon>
        <taxon>Sar</taxon>
        <taxon>Stramenopiles</taxon>
        <taxon>Ochrophyta</taxon>
        <taxon>Bolidophyceae</taxon>
        <taxon>Parmales</taxon>
        <taxon>Triparmaceae</taxon>
        <taxon>Triparma</taxon>
    </lineage>
</organism>
<gene>
    <name evidence="2" type="ORF">TrST_g7997</name>
</gene>
<comment type="caution">
    <text evidence="2">The sequence shown here is derived from an EMBL/GenBank/DDBJ whole genome shotgun (WGS) entry which is preliminary data.</text>
</comment>
<accession>A0A9W7ACM9</accession>
<dbReference type="EMBL" id="BRXY01000104">
    <property type="protein sequence ID" value="GMH65919.1"/>
    <property type="molecule type" value="Genomic_DNA"/>
</dbReference>
<protein>
    <submittedName>
        <fullName evidence="2">Uncharacterized protein</fullName>
    </submittedName>
</protein>
<evidence type="ECO:0000256" key="1">
    <source>
        <dbReference type="SAM" id="MobiDB-lite"/>
    </source>
</evidence>
<reference evidence="3" key="1">
    <citation type="journal article" date="2023" name="Commun. Biol.">
        <title>Genome analysis of Parmales, the sister group of diatoms, reveals the evolutionary specialization of diatoms from phago-mixotrophs to photoautotrophs.</title>
        <authorList>
            <person name="Ban H."/>
            <person name="Sato S."/>
            <person name="Yoshikawa S."/>
            <person name="Yamada K."/>
            <person name="Nakamura Y."/>
            <person name="Ichinomiya M."/>
            <person name="Sato N."/>
            <person name="Blanc-Mathieu R."/>
            <person name="Endo H."/>
            <person name="Kuwata A."/>
            <person name="Ogata H."/>
        </authorList>
    </citation>
    <scope>NUCLEOTIDE SEQUENCE [LARGE SCALE GENOMIC DNA]</scope>
    <source>
        <strain evidence="3">NIES 3701</strain>
    </source>
</reference>
<keyword evidence="3" id="KW-1185">Reference proteome</keyword>
<name>A0A9W7ACM9_9STRA</name>
<evidence type="ECO:0000313" key="3">
    <source>
        <dbReference type="Proteomes" id="UP001165085"/>
    </source>
</evidence>
<dbReference type="Proteomes" id="UP001165085">
    <property type="component" value="Unassembled WGS sequence"/>
</dbReference>
<feature type="region of interest" description="Disordered" evidence="1">
    <location>
        <begin position="70"/>
        <end position="103"/>
    </location>
</feature>